<protein>
    <submittedName>
        <fullName evidence="6">ABC transporter ATP-binding protein</fullName>
    </submittedName>
</protein>
<reference evidence="6 7" key="1">
    <citation type="submission" date="2024-04" db="EMBL/GenBank/DDBJ databases">
        <title>draft genome sequnece of Paenibacillus filicis.</title>
        <authorList>
            <person name="Kim D.-U."/>
        </authorList>
    </citation>
    <scope>NUCLEOTIDE SEQUENCE [LARGE SCALE GENOMIC DNA]</scope>
    <source>
        <strain evidence="6 7">KACC14197</strain>
    </source>
</reference>
<feature type="domain" description="ABC transporter" evidence="5">
    <location>
        <begin position="25"/>
        <end position="264"/>
    </location>
</feature>
<keyword evidence="4 6" id="KW-0067">ATP-binding</keyword>
<dbReference type="PROSITE" id="PS50893">
    <property type="entry name" value="ABC_TRANSPORTER_2"/>
    <property type="match status" value="1"/>
</dbReference>
<dbReference type="InterPro" id="IPR027417">
    <property type="entry name" value="P-loop_NTPase"/>
</dbReference>
<dbReference type="InterPro" id="IPR013563">
    <property type="entry name" value="Oligopep_ABC_C"/>
</dbReference>
<evidence type="ECO:0000259" key="5">
    <source>
        <dbReference type="PROSITE" id="PS50893"/>
    </source>
</evidence>
<dbReference type="RefSeq" id="WP_341415050.1">
    <property type="nucleotide sequence ID" value="NZ_JBBPCC010000004.1"/>
</dbReference>
<comment type="similarity">
    <text evidence="1">Belongs to the ABC transporter superfamily.</text>
</comment>
<keyword evidence="7" id="KW-1185">Reference proteome</keyword>
<dbReference type="PANTHER" id="PTHR43776">
    <property type="entry name" value="TRANSPORT ATP-BINDING PROTEIN"/>
    <property type="match status" value="1"/>
</dbReference>
<organism evidence="6 7">
    <name type="scientific">Paenibacillus filicis</name>
    <dbReference type="NCBI Taxonomy" id="669464"/>
    <lineage>
        <taxon>Bacteria</taxon>
        <taxon>Bacillati</taxon>
        <taxon>Bacillota</taxon>
        <taxon>Bacilli</taxon>
        <taxon>Bacillales</taxon>
        <taxon>Paenibacillaceae</taxon>
        <taxon>Paenibacillus</taxon>
    </lineage>
</organism>
<gene>
    <name evidence="6" type="ORF">WMW72_08750</name>
</gene>
<dbReference type="InterPro" id="IPR050319">
    <property type="entry name" value="ABC_transp_ATP-bind"/>
</dbReference>
<dbReference type="PROSITE" id="PS00211">
    <property type="entry name" value="ABC_TRANSPORTER_1"/>
    <property type="match status" value="1"/>
</dbReference>
<dbReference type="GO" id="GO:0005524">
    <property type="term" value="F:ATP binding"/>
    <property type="evidence" value="ECO:0007669"/>
    <property type="project" value="UniProtKB-KW"/>
</dbReference>
<evidence type="ECO:0000256" key="1">
    <source>
        <dbReference type="ARBA" id="ARBA00005417"/>
    </source>
</evidence>
<dbReference type="EMBL" id="JBBPCC010000004">
    <property type="protein sequence ID" value="MEK8127987.1"/>
    <property type="molecule type" value="Genomic_DNA"/>
</dbReference>
<comment type="caution">
    <text evidence="6">The sequence shown here is derived from an EMBL/GenBank/DDBJ whole genome shotgun (WGS) entry which is preliminary data.</text>
</comment>
<dbReference type="Gene3D" id="3.40.50.300">
    <property type="entry name" value="P-loop containing nucleotide triphosphate hydrolases"/>
    <property type="match status" value="1"/>
</dbReference>
<evidence type="ECO:0000256" key="4">
    <source>
        <dbReference type="ARBA" id="ARBA00022840"/>
    </source>
</evidence>
<evidence type="ECO:0000313" key="6">
    <source>
        <dbReference type="EMBL" id="MEK8127987.1"/>
    </source>
</evidence>
<dbReference type="CDD" id="cd03257">
    <property type="entry name" value="ABC_NikE_OppD_transporters"/>
    <property type="match status" value="1"/>
</dbReference>
<dbReference type="PANTHER" id="PTHR43776:SF7">
    <property type="entry name" value="D,D-DIPEPTIDE TRANSPORT ATP-BINDING PROTEIN DDPF-RELATED"/>
    <property type="match status" value="1"/>
</dbReference>
<evidence type="ECO:0000313" key="7">
    <source>
        <dbReference type="Proteomes" id="UP001469365"/>
    </source>
</evidence>
<keyword evidence="3" id="KW-0547">Nucleotide-binding</keyword>
<evidence type="ECO:0000256" key="2">
    <source>
        <dbReference type="ARBA" id="ARBA00022448"/>
    </source>
</evidence>
<keyword evidence="2" id="KW-0813">Transport</keyword>
<dbReference type="Pfam" id="PF08352">
    <property type="entry name" value="oligo_HPY"/>
    <property type="match status" value="1"/>
</dbReference>
<dbReference type="Proteomes" id="UP001469365">
    <property type="component" value="Unassembled WGS sequence"/>
</dbReference>
<accession>A0ABU9DGI6</accession>
<dbReference type="SUPFAM" id="SSF52540">
    <property type="entry name" value="P-loop containing nucleoside triphosphate hydrolases"/>
    <property type="match status" value="1"/>
</dbReference>
<dbReference type="InterPro" id="IPR017871">
    <property type="entry name" value="ABC_transporter-like_CS"/>
</dbReference>
<proteinExistence type="inferred from homology"/>
<dbReference type="InterPro" id="IPR003593">
    <property type="entry name" value="AAA+_ATPase"/>
</dbReference>
<dbReference type="InterPro" id="IPR003439">
    <property type="entry name" value="ABC_transporter-like_ATP-bd"/>
</dbReference>
<dbReference type="Pfam" id="PF00005">
    <property type="entry name" value="ABC_tran"/>
    <property type="match status" value="1"/>
</dbReference>
<dbReference type="NCBIfam" id="TIGR01727">
    <property type="entry name" value="oligo_HPY"/>
    <property type="match status" value="1"/>
</dbReference>
<name>A0ABU9DGI6_9BACL</name>
<evidence type="ECO:0000256" key="3">
    <source>
        <dbReference type="ARBA" id="ARBA00022741"/>
    </source>
</evidence>
<sequence>MSKLPAPAAEVPLLEVDRLKAYYPVKKGILSRTVGHIKAVDDVSLRIFEGETLGLVGESGCGKSTIGRAIVRLEEPMEGRILFQNEDITHRTQQELRSVRTRLQIIFQDPYSSLNPRQRIGDLLAEPFLAHRLADRSQVQGKVDRLLDRVGLPRAYKDRYPHEFSGGQRQRIGIARALSFEPKLIVCDEPVSALDVSIQAQILNLLADLQKELNLTYLFIAHGIGAVKYVSTRIAVMYLGKVVEIGDKAEIFERPKHPYTRMLLDAYPSPDPTLRGSKRLTIQGDVPSPSNPPSGCRFHTRCPYVQETCRHVEPLLTEQAHAAACFFPLN</sequence>
<dbReference type="SMART" id="SM00382">
    <property type="entry name" value="AAA"/>
    <property type="match status" value="1"/>
</dbReference>